<feature type="region of interest" description="Disordered" evidence="1">
    <location>
        <begin position="208"/>
        <end position="228"/>
    </location>
</feature>
<dbReference type="EMBL" id="BQNB010017174">
    <property type="protein sequence ID" value="GJT60164.1"/>
    <property type="molecule type" value="Genomic_DNA"/>
</dbReference>
<reference evidence="2" key="1">
    <citation type="journal article" date="2022" name="Int. J. Mol. Sci.">
        <title>Draft Genome of Tanacetum Coccineum: Genomic Comparison of Closely Related Tanacetum-Family Plants.</title>
        <authorList>
            <person name="Yamashiro T."/>
            <person name="Shiraishi A."/>
            <person name="Nakayama K."/>
            <person name="Satake H."/>
        </authorList>
    </citation>
    <scope>NUCLEOTIDE SEQUENCE</scope>
</reference>
<organism evidence="2 3">
    <name type="scientific">Tanacetum coccineum</name>
    <dbReference type="NCBI Taxonomy" id="301880"/>
    <lineage>
        <taxon>Eukaryota</taxon>
        <taxon>Viridiplantae</taxon>
        <taxon>Streptophyta</taxon>
        <taxon>Embryophyta</taxon>
        <taxon>Tracheophyta</taxon>
        <taxon>Spermatophyta</taxon>
        <taxon>Magnoliopsida</taxon>
        <taxon>eudicotyledons</taxon>
        <taxon>Gunneridae</taxon>
        <taxon>Pentapetalae</taxon>
        <taxon>asterids</taxon>
        <taxon>campanulids</taxon>
        <taxon>Asterales</taxon>
        <taxon>Asteraceae</taxon>
        <taxon>Asteroideae</taxon>
        <taxon>Anthemideae</taxon>
        <taxon>Anthemidinae</taxon>
        <taxon>Tanacetum</taxon>
    </lineage>
</organism>
<keyword evidence="3" id="KW-1185">Reference proteome</keyword>
<protein>
    <submittedName>
        <fullName evidence="2">Uncharacterized protein</fullName>
    </submittedName>
</protein>
<feature type="compositionally biased region" description="Polar residues" evidence="1">
    <location>
        <begin position="61"/>
        <end position="74"/>
    </location>
</feature>
<proteinExistence type="predicted"/>
<comment type="caution">
    <text evidence="2">The sequence shown here is derived from an EMBL/GenBank/DDBJ whole genome shotgun (WGS) entry which is preliminary data.</text>
</comment>
<evidence type="ECO:0000313" key="2">
    <source>
        <dbReference type="EMBL" id="GJT60164.1"/>
    </source>
</evidence>
<gene>
    <name evidence="2" type="ORF">Tco_1003697</name>
</gene>
<dbReference type="Proteomes" id="UP001151760">
    <property type="component" value="Unassembled WGS sequence"/>
</dbReference>
<evidence type="ECO:0000313" key="3">
    <source>
        <dbReference type="Proteomes" id="UP001151760"/>
    </source>
</evidence>
<sequence length="396" mass="46045">MATQQNVIINDDSQDGLTKAMMLLDRAIRQRFLTRTNNRLSISLNIVQSSPIDVQDKKNENVGTNGENAGNRPQNVGYAKNAEIKLPILRKIQQDMKENYNKNFQEIKKVIWVLDPGYYSQMRMNMHLRYSLGRIMILSHINQNPKSLDSSMIKHYLKVFQAYTRHDIKSIKNTLIHYLNAIEKEIDARAHHEEELRIKERDQWDITKKKDESSSLGNDTRAEAVNIRLSNDTEPMDEVDDSKAEKDQFLKEIYHLKAQLENLKGKSVEIKFDKPSILGKPPADKLLINSQLSKSWFIPKIVMQKDLSKPVTAQYLSKNEKDQFLKQITSLESKLASQVIRSCQKEYHELRTSYNALKVKFDFLNQTKRKNKVFNSLRPKVSVSEKVYTGNLQTRF</sequence>
<feature type="region of interest" description="Disordered" evidence="1">
    <location>
        <begin position="56"/>
        <end position="75"/>
    </location>
</feature>
<reference evidence="2" key="2">
    <citation type="submission" date="2022-01" db="EMBL/GenBank/DDBJ databases">
        <authorList>
            <person name="Yamashiro T."/>
            <person name="Shiraishi A."/>
            <person name="Satake H."/>
            <person name="Nakayama K."/>
        </authorList>
    </citation>
    <scope>NUCLEOTIDE SEQUENCE</scope>
</reference>
<name>A0ABQ5FAF6_9ASTR</name>
<evidence type="ECO:0000256" key="1">
    <source>
        <dbReference type="SAM" id="MobiDB-lite"/>
    </source>
</evidence>
<accession>A0ABQ5FAF6</accession>